<dbReference type="InterPro" id="IPR035985">
    <property type="entry name" value="Ubiquitin-activating_enz"/>
</dbReference>
<evidence type="ECO:0000256" key="2">
    <source>
        <dbReference type="SAM" id="MobiDB-lite"/>
    </source>
</evidence>
<dbReference type="GO" id="GO:0004792">
    <property type="term" value="F:thiosulfate-cyanide sulfurtransferase activity"/>
    <property type="evidence" value="ECO:0007669"/>
    <property type="project" value="TreeGrafter"/>
</dbReference>
<comment type="caution">
    <text evidence="4">The sequence shown here is derived from an EMBL/GenBank/DDBJ whole genome shotgun (WGS) entry which is preliminary data.</text>
</comment>
<dbReference type="Proteomes" id="UP000648801">
    <property type="component" value="Unassembled WGS sequence"/>
</dbReference>
<dbReference type="Gene3D" id="3.40.50.720">
    <property type="entry name" value="NAD(P)-binding Rossmann-like Domain"/>
    <property type="match status" value="1"/>
</dbReference>
<comment type="similarity">
    <text evidence="1">Belongs to the HesA/MoeB/ThiF family.</text>
</comment>
<evidence type="ECO:0000259" key="3">
    <source>
        <dbReference type="Pfam" id="PF00899"/>
    </source>
</evidence>
<feature type="compositionally biased region" description="Polar residues" evidence="2">
    <location>
        <begin position="13"/>
        <end position="28"/>
    </location>
</feature>
<proteinExistence type="inferred from homology"/>
<evidence type="ECO:0000313" key="4">
    <source>
        <dbReference type="EMBL" id="GGA76787.1"/>
    </source>
</evidence>
<reference evidence="4" key="2">
    <citation type="submission" date="2020-09" db="EMBL/GenBank/DDBJ databases">
        <authorList>
            <person name="Sun Q."/>
            <person name="Zhou Y."/>
        </authorList>
    </citation>
    <scope>NUCLEOTIDE SEQUENCE</scope>
    <source>
        <strain evidence="4">CGMCC 1.15447</strain>
    </source>
</reference>
<dbReference type="InterPro" id="IPR045886">
    <property type="entry name" value="ThiF/MoeB/HesA"/>
</dbReference>
<accession>A0A916RYF9</accession>
<protein>
    <submittedName>
        <fullName evidence="4">Thiamine/molybdopterin biosynthesis protein MoeB</fullName>
    </submittedName>
</protein>
<dbReference type="EMBL" id="BMJB01000003">
    <property type="protein sequence ID" value="GGA76787.1"/>
    <property type="molecule type" value="Genomic_DNA"/>
</dbReference>
<dbReference type="InterPro" id="IPR000594">
    <property type="entry name" value="ThiF_NAD_FAD-bd"/>
</dbReference>
<dbReference type="GO" id="GO:0005829">
    <property type="term" value="C:cytosol"/>
    <property type="evidence" value="ECO:0007669"/>
    <property type="project" value="TreeGrafter"/>
</dbReference>
<sequence>MPHHPATHVEDSPASTQSGNQPGPTSPITDADRYSRQILFPGIAEQGQHLLRQSHAAVIGCGATGAAAASLLARAGVGTLTLIDRDFVEPSNLQRQVLFDEADALESLPKAEAARRKIALFNSAITVNAHIDDLVPANIHALLAGADIVLDATDNFETRYLINDYAVEQSKPWIYAAAIGAYAATMNILPKPSATESPAPYTLNPTTLNPTACLACIFPKPPSGPVETCDTSGILSTAVNLAASIQVTEALKFLTHQPHLMRRTLLSFDLWSSERSEINASKPNPSCTVCARRQFTHLAGEGRPHITLCGRNSVQIHEHHRPVDFAAMRDRLAPHGQVRFNNLLLRFERPPHTLTLFSDGRAIIQGTTDITLARSLYARFIGS</sequence>
<reference evidence="4" key="1">
    <citation type="journal article" date="2014" name="Int. J. Syst. Evol. Microbiol.">
        <title>Complete genome sequence of Corynebacterium casei LMG S-19264T (=DSM 44701T), isolated from a smear-ripened cheese.</title>
        <authorList>
            <consortium name="US DOE Joint Genome Institute (JGI-PGF)"/>
            <person name="Walter F."/>
            <person name="Albersmeier A."/>
            <person name="Kalinowski J."/>
            <person name="Ruckert C."/>
        </authorList>
    </citation>
    <scope>NUCLEOTIDE SEQUENCE</scope>
    <source>
        <strain evidence="4">CGMCC 1.15447</strain>
    </source>
</reference>
<feature type="domain" description="THIF-type NAD/FAD binding fold" evidence="3">
    <location>
        <begin position="34"/>
        <end position="289"/>
    </location>
</feature>
<dbReference type="GO" id="GO:0008641">
    <property type="term" value="F:ubiquitin-like modifier activating enzyme activity"/>
    <property type="evidence" value="ECO:0007669"/>
    <property type="project" value="InterPro"/>
</dbReference>
<dbReference type="AlphaFoldDB" id="A0A916RYF9"/>
<keyword evidence="5" id="KW-1185">Reference proteome</keyword>
<evidence type="ECO:0000313" key="5">
    <source>
        <dbReference type="Proteomes" id="UP000648801"/>
    </source>
</evidence>
<dbReference type="GO" id="GO:0016779">
    <property type="term" value="F:nucleotidyltransferase activity"/>
    <property type="evidence" value="ECO:0007669"/>
    <property type="project" value="TreeGrafter"/>
</dbReference>
<organism evidence="4 5">
    <name type="scientific">Edaphobacter acidisoli</name>
    <dbReference type="NCBI Taxonomy" id="2040573"/>
    <lineage>
        <taxon>Bacteria</taxon>
        <taxon>Pseudomonadati</taxon>
        <taxon>Acidobacteriota</taxon>
        <taxon>Terriglobia</taxon>
        <taxon>Terriglobales</taxon>
        <taxon>Acidobacteriaceae</taxon>
        <taxon>Edaphobacter</taxon>
    </lineage>
</organism>
<dbReference type="GO" id="GO:0008146">
    <property type="term" value="F:sulfotransferase activity"/>
    <property type="evidence" value="ECO:0007669"/>
    <property type="project" value="TreeGrafter"/>
</dbReference>
<dbReference type="FunFam" id="3.40.50.720:FF:000080">
    <property type="entry name" value="Thiazole biosynthesis adenylyltransferase ThiF"/>
    <property type="match status" value="1"/>
</dbReference>
<name>A0A916RYF9_9BACT</name>
<dbReference type="Pfam" id="PF00899">
    <property type="entry name" value="ThiF"/>
    <property type="match status" value="1"/>
</dbReference>
<feature type="region of interest" description="Disordered" evidence="2">
    <location>
        <begin position="1"/>
        <end position="30"/>
    </location>
</feature>
<dbReference type="SUPFAM" id="SSF69572">
    <property type="entry name" value="Activating enzymes of the ubiquitin-like proteins"/>
    <property type="match status" value="1"/>
</dbReference>
<gene>
    <name evidence="4" type="ORF">GCM10011507_30120</name>
</gene>
<dbReference type="CDD" id="cd00757">
    <property type="entry name" value="ThiF_MoeB_HesA_family"/>
    <property type="match status" value="1"/>
</dbReference>
<dbReference type="PANTHER" id="PTHR10953:SF102">
    <property type="entry name" value="ADENYLYLTRANSFERASE AND SULFURTRANSFERASE MOCS3"/>
    <property type="match status" value="1"/>
</dbReference>
<evidence type="ECO:0000256" key="1">
    <source>
        <dbReference type="ARBA" id="ARBA00009919"/>
    </source>
</evidence>
<dbReference type="PANTHER" id="PTHR10953">
    <property type="entry name" value="UBIQUITIN-ACTIVATING ENZYME E1"/>
    <property type="match status" value="1"/>
</dbReference>